<dbReference type="InterPro" id="IPR013517">
    <property type="entry name" value="FG-GAP"/>
</dbReference>
<evidence type="ECO:0000313" key="2">
    <source>
        <dbReference type="EMBL" id="MFK2929204.1"/>
    </source>
</evidence>
<organism evidence="2 3">
    <name type="scientific">Dyella agri</name>
    <dbReference type="NCBI Taxonomy" id="1926869"/>
    <lineage>
        <taxon>Bacteria</taxon>
        <taxon>Pseudomonadati</taxon>
        <taxon>Pseudomonadota</taxon>
        <taxon>Gammaproteobacteria</taxon>
        <taxon>Lysobacterales</taxon>
        <taxon>Rhodanobacteraceae</taxon>
        <taxon>Dyella</taxon>
    </lineage>
</organism>
<dbReference type="InterPro" id="IPR028994">
    <property type="entry name" value="Integrin_alpha_N"/>
</dbReference>
<dbReference type="PANTHER" id="PTHR46580">
    <property type="entry name" value="SENSOR KINASE-RELATED"/>
    <property type="match status" value="1"/>
</dbReference>
<reference evidence="2 3" key="1">
    <citation type="submission" date="2020-10" db="EMBL/GenBank/DDBJ databases">
        <title>Phylogeny of dyella-like bacteria.</title>
        <authorList>
            <person name="Fu J."/>
        </authorList>
    </citation>
    <scope>NUCLEOTIDE SEQUENCE [LARGE SCALE GENOMIC DNA]</scope>
    <source>
        <strain evidence="2 3">DKC-1</strain>
    </source>
</reference>
<dbReference type="EMBL" id="JADIKL010000001">
    <property type="protein sequence ID" value="MFK2929204.1"/>
    <property type="molecule type" value="Genomic_DNA"/>
</dbReference>
<keyword evidence="3" id="KW-1185">Reference proteome</keyword>
<dbReference type="SUPFAM" id="SSF69318">
    <property type="entry name" value="Integrin alpha N-terminal domain"/>
    <property type="match status" value="1"/>
</dbReference>
<dbReference type="Proteomes" id="UP001620397">
    <property type="component" value="Unassembled WGS sequence"/>
</dbReference>
<dbReference type="PANTHER" id="PTHR46580:SF2">
    <property type="entry name" value="MAM DOMAIN-CONTAINING PROTEIN"/>
    <property type="match status" value="1"/>
</dbReference>
<evidence type="ECO:0000313" key="3">
    <source>
        <dbReference type="Proteomes" id="UP001620397"/>
    </source>
</evidence>
<gene>
    <name evidence="2" type="ORF">ISP14_00230</name>
</gene>
<dbReference type="RefSeq" id="WP_404534935.1">
    <property type="nucleotide sequence ID" value="NZ_JADIKL010000001.1"/>
</dbReference>
<proteinExistence type="predicted"/>
<dbReference type="Pfam" id="PF13517">
    <property type="entry name" value="FG-GAP_3"/>
    <property type="match status" value="2"/>
</dbReference>
<dbReference type="InterPro" id="IPR022519">
    <property type="entry name" value="Gloeo/Verruco_rpt"/>
</dbReference>
<dbReference type="NCBIfam" id="TIGR03803">
    <property type="entry name" value="Gloeo_Verruco"/>
    <property type="match status" value="4"/>
</dbReference>
<name>A0ABW8KEQ9_9GAMM</name>
<accession>A0ABW8KEQ9</accession>
<dbReference type="SUPFAM" id="SSF69322">
    <property type="entry name" value="Tricorn protease domain 2"/>
    <property type="match status" value="1"/>
</dbReference>
<protein>
    <submittedName>
        <fullName evidence="2">VCBS repeat-containing protein</fullName>
    </submittedName>
</protein>
<keyword evidence="1" id="KW-0732">Signal</keyword>
<evidence type="ECO:0000256" key="1">
    <source>
        <dbReference type="ARBA" id="ARBA00022729"/>
    </source>
</evidence>
<dbReference type="Gene3D" id="2.130.10.130">
    <property type="entry name" value="Integrin alpha, N-terminal"/>
    <property type="match status" value="2"/>
</dbReference>
<comment type="caution">
    <text evidence="2">The sequence shown here is derived from an EMBL/GenBank/DDBJ whole genome shotgun (WGS) entry which is preliminary data.</text>
</comment>
<sequence>MAQPTGLMWHPSGVLIGTASDGGTNGTGGLFMVVPKGDVGTYSELFSLTASLGVMAQVSHTWHPMSAPTLLLDGNANIYAWSFHDGNRSAVADGGSLFSVTLGGTPSTIYHFTPSTGTAPAEVFMAPDGNFYGLANSGGTFGADSAAAGGIFKLTPDGQESLIYTFIGTPPTGLVLGGDGNFYGILPAGGLTSNGNGGFNQLPDVIFKVTPTGVFSVVYAFDALDSNGHNNDGSMPNDLIYAADGNFYGSTVLGGSTGGGTIFRVSPGGQFAVLHTFDFLPGYSNSTDGGYQTRSLQMGNDGYLYGVTFHGGTNSAGTAFRLSTAGVYTTLHNFDNEWANAPISLIAGPQPRTFYGTTLLGGPQGDQSGGTVFKMVLTAKKNDLAGTGNANIVSYGAGALTIGLPAGDGSVQETDRSVAAGYYPATTGDFNGDGVADILWTSPNNDLYIWNGRAGGGFSPYYVGTYPAGWSIVGAGDMDGDGVEDIFWINATTHQFAYWLMSNDTRIGSHTVSYTAGYYPVAIGDFDGDGRADILWTSASHDLWLWSSTGSGFSSRYIASYPANWKISAVADIDGDGVDDLVWSTTDGSQWGYWLMHPNTAPTAVSLAIPAAVTGYSLVAAADYNGDGRADILWQHGSQLSMSENAGNCGNAAGCTWITSSVPMTVPAGQTLLNTDVAHP</sequence>